<dbReference type="Proteomes" id="UP001175271">
    <property type="component" value="Unassembled WGS sequence"/>
</dbReference>
<evidence type="ECO:0000313" key="9">
    <source>
        <dbReference type="EMBL" id="KAK0400420.1"/>
    </source>
</evidence>
<sequence length="482" mass="55557">MKCAFLSVHLILLLTLLLLILGLKFTFLYYSVRLQFGLEEPVHLFVVDAFYYNSSKSFPNSTLAILFNTRKHVPTLPLTCQTRDHSGHIIKAEVQIDRLVNAPGQCEFTTFVALCPAVLDPVDLSIGVDNSPLEKVPFSMADYEPRKLVVCMSRMYLFENWQLLFTSLEIYRHFGADLMVAYVESVISDIAQIMSAYENEGFLKIKPGLRMFRHETMPYDPNSQTEWRNQLPVYNSCLYEFKESAEFIMFADWDDVFIPNNYHTTMEELIFQSRIHPSAGALVFPWKKAHVTTSENPLNFNISITFSTLKRGETQHGGKYVAIPSRVHGTWIHAASKLTRGYEQVWLAETVSSFWHLRHWTYYDEPESLFNAGKLSIGNSSELYSSFEDLLSRHNLTKIFSRLPSKSVYYPIMVNCYSAMESNTTRNTISVCPGPHHCDVPQLDIKCMNLRTEFRSRHLLNGVYVHQRFVNELYESSKGCML</sequence>
<gene>
    <name evidence="9" type="ORF">QR680_015233</name>
</gene>
<dbReference type="PANTHER" id="PTHR21645:SF2">
    <property type="entry name" value="GLYCOSYLTRANSFERASE FAMILY 92 PROTEIN F59C6.8"/>
    <property type="match status" value="1"/>
</dbReference>
<dbReference type="AlphaFoldDB" id="A0AA39H705"/>
<evidence type="ECO:0000256" key="5">
    <source>
        <dbReference type="ARBA" id="ARBA00022692"/>
    </source>
</evidence>
<comment type="similarity">
    <text evidence="2 8">Belongs to the glycosyltransferase 92 family.</text>
</comment>
<keyword evidence="3 8" id="KW-0328">Glycosyltransferase</keyword>
<evidence type="ECO:0000256" key="6">
    <source>
        <dbReference type="ARBA" id="ARBA00022989"/>
    </source>
</evidence>
<accession>A0AA39H705</accession>
<evidence type="ECO:0000256" key="2">
    <source>
        <dbReference type="ARBA" id="ARBA00007647"/>
    </source>
</evidence>
<comment type="caution">
    <text evidence="9">The sequence shown here is derived from an EMBL/GenBank/DDBJ whole genome shotgun (WGS) entry which is preliminary data.</text>
</comment>
<dbReference type="EMBL" id="JAUCMV010000004">
    <property type="protein sequence ID" value="KAK0400420.1"/>
    <property type="molecule type" value="Genomic_DNA"/>
</dbReference>
<keyword evidence="10" id="KW-1185">Reference proteome</keyword>
<keyword evidence="6" id="KW-1133">Transmembrane helix</keyword>
<keyword evidence="4 8" id="KW-0808">Transferase</keyword>
<organism evidence="9 10">
    <name type="scientific">Steinernema hermaphroditum</name>
    <dbReference type="NCBI Taxonomy" id="289476"/>
    <lineage>
        <taxon>Eukaryota</taxon>
        <taxon>Metazoa</taxon>
        <taxon>Ecdysozoa</taxon>
        <taxon>Nematoda</taxon>
        <taxon>Chromadorea</taxon>
        <taxon>Rhabditida</taxon>
        <taxon>Tylenchina</taxon>
        <taxon>Panagrolaimomorpha</taxon>
        <taxon>Strongyloidoidea</taxon>
        <taxon>Steinernematidae</taxon>
        <taxon>Steinernema</taxon>
    </lineage>
</organism>
<evidence type="ECO:0000313" key="10">
    <source>
        <dbReference type="Proteomes" id="UP001175271"/>
    </source>
</evidence>
<reference evidence="9" key="1">
    <citation type="submission" date="2023-06" db="EMBL/GenBank/DDBJ databases">
        <title>Genomic analysis of the entomopathogenic nematode Steinernema hermaphroditum.</title>
        <authorList>
            <person name="Schwarz E.M."/>
            <person name="Heppert J.K."/>
            <person name="Baniya A."/>
            <person name="Schwartz H.T."/>
            <person name="Tan C.-H."/>
            <person name="Antoshechkin I."/>
            <person name="Sternberg P.W."/>
            <person name="Goodrich-Blair H."/>
            <person name="Dillman A.R."/>
        </authorList>
    </citation>
    <scope>NUCLEOTIDE SEQUENCE</scope>
    <source>
        <strain evidence="9">PS9179</strain>
        <tissue evidence="9">Whole animal</tissue>
    </source>
</reference>
<evidence type="ECO:0000256" key="4">
    <source>
        <dbReference type="ARBA" id="ARBA00022679"/>
    </source>
</evidence>
<dbReference type="EC" id="2.4.1.-" evidence="8"/>
<comment type="subcellular location">
    <subcellularLocation>
        <location evidence="1">Membrane</location>
        <topology evidence="1">Single-pass membrane protein</topology>
    </subcellularLocation>
</comment>
<dbReference type="InterPro" id="IPR052012">
    <property type="entry name" value="GTase_92"/>
</dbReference>
<dbReference type="PANTHER" id="PTHR21645">
    <property type="entry name" value="GLYCOSYLTRANSFERASE FAMILY 92 PROTEIN"/>
    <property type="match status" value="1"/>
</dbReference>
<dbReference type="Pfam" id="PF01697">
    <property type="entry name" value="Glyco_transf_92"/>
    <property type="match status" value="1"/>
</dbReference>
<dbReference type="InterPro" id="IPR008166">
    <property type="entry name" value="Glyco_transf_92"/>
</dbReference>
<name>A0AA39H705_9BILA</name>
<keyword evidence="7" id="KW-0472">Membrane</keyword>
<evidence type="ECO:0000256" key="1">
    <source>
        <dbReference type="ARBA" id="ARBA00004167"/>
    </source>
</evidence>
<evidence type="ECO:0000256" key="8">
    <source>
        <dbReference type="RuleBase" id="RU366017"/>
    </source>
</evidence>
<protein>
    <recommendedName>
        <fullName evidence="8">Glycosyltransferase family 92 protein</fullName>
        <ecNumber evidence="8">2.4.1.-</ecNumber>
    </recommendedName>
</protein>
<evidence type="ECO:0000256" key="3">
    <source>
        <dbReference type="ARBA" id="ARBA00022676"/>
    </source>
</evidence>
<keyword evidence="5" id="KW-0812">Transmembrane</keyword>
<dbReference type="GO" id="GO:0016020">
    <property type="term" value="C:membrane"/>
    <property type="evidence" value="ECO:0007669"/>
    <property type="project" value="UniProtKB-SubCell"/>
</dbReference>
<dbReference type="GO" id="GO:0016757">
    <property type="term" value="F:glycosyltransferase activity"/>
    <property type="evidence" value="ECO:0007669"/>
    <property type="project" value="UniProtKB-UniRule"/>
</dbReference>
<proteinExistence type="inferred from homology"/>
<evidence type="ECO:0000256" key="7">
    <source>
        <dbReference type="ARBA" id="ARBA00023136"/>
    </source>
</evidence>